<evidence type="ECO:0000313" key="2">
    <source>
        <dbReference type="Proteomes" id="UP001374584"/>
    </source>
</evidence>
<dbReference type="AlphaFoldDB" id="A0AAN9M307"/>
<evidence type="ECO:0000313" key="1">
    <source>
        <dbReference type="EMBL" id="KAK7346857.1"/>
    </source>
</evidence>
<dbReference type="EMBL" id="JAYMYR010000008">
    <property type="protein sequence ID" value="KAK7346857.1"/>
    <property type="molecule type" value="Genomic_DNA"/>
</dbReference>
<reference evidence="1 2" key="1">
    <citation type="submission" date="2024-01" db="EMBL/GenBank/DDBJ databases">
        <title>The genomes of 5 underutilized Papilionoideae crops provide insights into root nodulation and disease resistanc.</title>
        <authorList>
            <person name="Jiang F."/>
        </authorList>
    </citation>
    <scope>NUCLEOTIDE SEQUENCE [LARGE SCALE GENOMIC DNA]</scope>
    <source>
        <strain evidence="1">JINMINGXINNONG_FW02</strain>
        <tissue evidence="1">Leaves</tissue>
    </source>
</reference>
<proteinExistence type="predicted"/>
<comment type="caution">
    <text evidence="1">The sequence shown here is derived from an EMBL/GenBank/DDBJ whole genome shotgun (WGS) entry which is preliminary data.</text>
</comment>
<accession>A0AAN9M307</accession>
<name>A0AAN9M307_PHACN</name>
<keyword evidence="2" id="KW-1185">Reference proteome</keyword>
<organism evidence="1 2">
    <name type="scientific">Phaseolus coccineus</name>
    <name type="common">Scarlet runner bean</name>
    <name type="synonym">Phaseolus multiflorus</name>
    <dbReference type="NCBI Taxonomy" id="3886"/>
    <lineage>
        <taxon>Eukaryota</taxon>
        <taxon>Viridiplantae</taxon>
        <taxon>Streptophyta</taxon>
        <taxon>Embryophyta</taxon>
        <taxon>Tracheophyta</taxon>
        <taxon>Spermatophyta</taxon>
        <taxon>Magnoliopsida</taxon>
        <taxon>eudicotyledons</taxon>
        <taxon>Gunneridae</taxon>
        <taxon>Pentapetalae</taxon>
        <taxon>rosids</taxon>
        <taxon>fabids</taxon>
        <taxon>Fabales</taxon>
        <taxon>Fabaceae</taxon>
        <taxon>Papilionoideae</taxon>
        <taxon>50 kb inversion clade</taxon>
        <taxon>NPAAA clade</taxon>
        <taxon>indigoferoid/millettioid clade</taxon>
        <taxon>Phaseoleae</taxon>
        <taxon>Phaseolus</taxon>
    </lineage>
</organism>
<sequence>MYLLVQSITFFEILIDYCGFLNVIYNLHLTTFVCHVFISCSFREELSLDDILNIILLFLMKGSGYI</sequence>
<dbReference type="Proteomes" id="UP001374584">
    <property type="component" value="Unassembled WGS sequence"/>
</dbReference>
<protein>
    <submittedName>
        <fullName evidence="1">Uncharacterized protein</fullName>
    </submittedName>
</protein>
<gene>
    <name evidence="1" type="ORF">VNO80_21380</name>
</gene>